<evidence type="ECO:0000313" key="7">
    <source>
        <dbReference type="Proteomes" id="UP001204144"/>
    </source>
</evidence>
<dbReference type="RefSeq" id="WP_255039543.1">
    <property type="nucleotide sequence ID" value="NZ_RJUF01000193.1"/>
</dbReference>
<evidence type="ECO:0000256" key="2">
    <source>
        <dbReference type="ARBA" id="ARBA00037999"/>
    </source>
</evidence>
<dbReference type="EMBL" id="RJUF01000193">
    <property type="protein sequence ID" value="MCP9765842.1"/>
    <property type="molecule type" value="Genomic_DNA"/>
</dbReference>
<dbReference type="InterPro" id="IPR015421">
    <property type="entry name" value="PyrdxlP-dep_Trfase_major"/>
</dbReference>
<organism evidence="6 7">
    <name type="scientific">Lacihabitans soyangensis</name>
    <dbReference type="NCBI Taxonomy" id="869394"/>
    <lineage>
        <taxon>Bacteria</taxon>
        <taxon>Pseudomonadati</taxon>
        <taxon>Bacteroidota</taxon>
        <taxon>Cytophagia</taxon>
        <taxon>Cytophagales</taxon>
        <taxon>Leadbetterellaceae</taxon>
        <taxon>Lacihabitans</taxon>
    </lineage>
</organism>
<keyword evidence="1 4" id="KW-0663">Pyridoxal phosphate</keyword>
<dbReference type="Gene3D" id="3.90.1150.10">
    <property type="entry name" value="Aspartate Aminotransferase, domain 1"/>
    <property type="match status" value="1"/>
</dbReference>
<keyword evidence="6" id="KW-0032">Aminotransferase</keyword>
<evidence type="ECO:0000256" key="1">
    <source>
        <dbReference type="ARBA" id="ARBA00022898"/>
    </source>
</evidence>
<keyword evidence="7" id="KW-1185">Reference proteome</keyword>
<evidence type="ECO:0000256" key="3">
    <source>
        <dbReference type="PIRSR" id="PIRSR000390-1"/>
    </source>
</evidence>
<evidence type="ECO:0000313" key="6">
    <source>
        <dbReference type="EMBL" id="MCP9765842.1"/>
    </source>
</evidence>
<reference evidence="6 7" key="1">
    <citation type="submission" date="2018-11" db="EMBL/GenBank/DDBJ databases">
        <title>Novel bacteria species description.</title>
        <authorList>
            <person name="Han J.-H."/>
        </authorList>
    </citation>
    <scope>NUCLEOTIDE SEQUENCE [LARGE SCALE GENOMIC DNA]</scope>
    <source>
        <strain evidence="6 7">KCTC23259</strain>
    </source>
</reference>
<dbReference type="InterPro" id="IPR015422">
    <property type="entry name" value="PyrdxlP-dep_Trfase_small"/>
</dbReference>
<evidence type="ECO:0000256" key="4">
    <source>
        <dbReference type="PIRSR" id="PIRSR000390-2"/>
    </source>
</evidence>
<sequence length="362" mass="40798">MEIPFLSLKSTNQQFEDLYKLALSAFLSSGQYMLGKKLESFEQNFANYCQSKYCVGVANGLDALILILDSFKFKRKAEVIVPANTYFASILAIKKAGLVPVLVEPNLGDYLINIKNIESAITQNTVAVLAVNLYGRMCDFDNISKLCNAYSLKLVVDAAQSHGAVYENIKNCNGADATAYSFYPTKNLGALSDAGAVVTDNELLASSIRKNRNYGSEIKYQFDSLGLNSRLSELQASFLDLKLNYLDAEILKRRQIAERYLTEIKNEKLIMPPSDRIHEDAWHLFVVRTDNRIELMNYLKTAQIGYDIHYPIPPHKQKALPEFNNLDLPITEEIHRTVLSLPMNSSLSVEEVDFIIFTLNSY</sequence>
<dbReference type="CDD" id="cd00616">
    <property type="entry name" value="AHBA_syn"/>
    <property type="match status" value="1"/>
</dbReference>
<feature type="active site" description="Proton acceptor" evidence="3">
    <location>
        <position position="186"/>
    </location>
</feature>
<dbReference type="Pfam" id="PF01041">
    <property type="entry name" value="DegT_DnrJ_EryC1"/>
    <property type="match status" value="1"/>
</dbReference>
<dbReference type="PANTHER" id="PTHR30244:SF36">
    <property type="entry name" value="3-OXO-GLUCOSE-6-PHOSPHATE:GLUTAMATE AMINOTRANSFERASE"/>
    <property type="match status" value="1"/>
</dbReference>
<dbReference type="GO" id="GO:0000271">
    <property type="term" value="P:polysaccharide biosynthetic process"/>
    <property type="evidence" value="ECO:0007669"/>
    <property type="project" value="TreeGrafter"/>
</dbReference>
<dbReference type="PANTHER" id="PTHR30244">
    <property type="entry name" value="TRANSAMINASE"/>
    <property type="match status" value="1"/>
</dbReference>
<evidence type="ECO:0000256" key="5">
    <source>
        <dbReference type="RuleBase" id="RU004508"/>
    </source>
</evidence>
<dbReference type="AlphaFoldDB" id="A0AAE3H6N2"/>
<dbReference type="Gene3D" id="3.40.640.10">
    <property type="entry name" value="Type I PLP-dependent aspartate aminotransferase-like (Major domain)"/>
    <property type="match status" value="1"/>
</dbReference>
<protein>
    <submittedName>
        <fullName evidence="6">DegT/DnrJ/EryC1/StrS family aminotransferase</fullName>
    </submittedName>
</protein>
<proteinExistence type="inferred from homology"/>
<dbReference type="GO" id="GO:0030170">
    <property type="term" value="F:pyridoxal phosphate binding"/>
    <property type="evidence" value="ECO:0007669"/>
    <property type="project" value="TreeGrafter"/>
</dbReference>
<dbReference type="InterPro" id="IPR015424">
    <property type="entry name" value="PyrdxlP-dep_Trfase"/>
</dbReference>
<accession>A0AAE3H6N2</accession>
<comment type="caution">
    <text evidence="6">The sequence shown here is derived from an EMBL/GenBank/DDBJ whole genome shotgun (WGS) entry which is preliminary data.</text>
</comment>
<feature type="modified residue" description="N6-(pyridoxal phosphate)lysine" evidence="4">
    <location>
        <position position="186"/>
    </location>
</feature>
<dbReference type="GO" id="GO:0008483">
    <property type="term" value="F:transaminase activity"/>
    <property type="evidence" value="ECO:0007669"/>
    <property type="project" value="UniProtKB-KW"/>
</dbReference>
<dbReference type="Proteomes" id="UP001204144">
    <property type="component" value="Unassembled WGS sequence"/>
</dbReference>
<dbReference type="PIRSF" id="PIRSF000390">
    <property type="entry name" value="PLP_StrS"/>
    <property type="match status" value="1"/>
</dbReference>
<dbReference type="SUPFAM" id="SSF53383">
    <property type="entry name" value="PLP-dependent transferases"/>
    <property type="match status" value="1"/>
</dbReference>
<dbReference type="InterPro" id="IPR000653">
    <property type="entry name" value="DegT/StrS_aminotransferase"/>
</dbReference>
<keyword evidence="6" id="KW-0808">Transferase</keyword>
<comment type="similarity">
    <text evidence="2 5">Belongs to the DegT/DnrJ/EryC1 family.</text>
</comment>
<name>A0AAE3H6N2_9BACT</name>
<gene>
    <name evidence="6" type="ORF">EGI31_23145</name>
</gene>